<evidence type="ECO:0000313" key="4">
    <source>
        <dbReference type="Proteomes" id="UP000800036"/>
    </source>
</evidence>
<dbReference type="PANTHER" id="PTHR43377">
    <property type="entry name" value="BILIVERDIN REDUCTASE A"/>
    <property type="match status" value="1"/>
</dbReference>
<gene>
    <name evidence="3" type="ORF">BU23DRAFT_598128</name>
</gene>
<accession>A0A6A5VCE2</accession>
<name>A0A6A5VCE2_9PLEO</name>
<dbReference type="Proteomes" id="UP000800036">
    <property type="component" value="Unassembled WGS sequence"/>
</dbReference>
<dbReference type="OrthoDB" id="446809at2759"/>
<dbReference type="InterPro" id="IPR004104">
    <property type="entry name" value="Gfo/Idh/MocA-like_OxRdtase_C"/>
</dbReference>
<dbReference type="AlphaFoldDB" id="A0A6A5VCE2"/>
<evidence type="ECO:0000313" key="3">
    <source>
        <dbReference type="EMBL" id="KAF1974815.1"/>
    </source>
</evidence>
<reference evidence="3" key="1">
    <citation type="journal article" date="2020" name="Stud. Mycol.">
        <title>101 Dothideomycetes genomes: a test case for predicting lifestyles and emergence of pathogens.</title>
        <authorList>
            <person name="Haridas S."/>
            <person name="Albert R."/>
            <person name="Binder M."/>
            <person name="Bloem J."/>
            <person name="Labutti K."/>
            <person name="Salamov A."/>
            <person name="Andreopoulos B."/>
            <person name="Baker S."/>
            <person name="Barry K."/>
            <person name="Bills G."/>
            <person name="Bluhm B."/>
            <person name="Cannon C."/>
            <person name="Castanera R."/>
            <person name="Culley D."/>
            <person name="Daum C."/>
            <person name="Ezra D."/>
            <person name="Gonzalez J."/>
            <person name="Henrissat B."/>
            <person name="Kuo A."/>
            <person name="Liang C."/>
            <person name="Lipzen A."/>
            <person name="Lutzoni F."/>
            <person name="Magnuson J."/>
            <person name="Mondo S."/>
            <person name="Nolan M."/>
            <person name="Ohm R."/>
            <person name="Pangilinan J."/>
            <person name="Park H.-J."/>
            <person name="Ramirez L."/>
            <person name="Alfaro M."/>
            <person name="Sun H."/>
            <person name="Tritt A."/>
            <person name="Yoshinaga Y."/>
            <person name="Zwiers L.-H."/>
            <person name="Turgeon B."/>
            <person name="Goodwin S."/>
            <person name="Spatafora J."/>
            <person name="Crous P."/>
            <person name="Grigoriev I."/>
        </authorList>
    </citation>
    <scope>NUCLEOTIDE SEQUENCE</scope>
    <source>
        <strain evidence="3">CBS 107.79</strain>
    </source>
</reference>
<dbReference type="SUPFAM" id="SSF55347">
    <property type="entry name" value="Glyceraldehyde-3-phosphate dehydrogenase-like, C-terminal domain"/>
    <property type="match status" value="1"/>
</dbReference>
<evidence type="ECO:0000259" key="1">
    <source>
        <dbReference type="Pfam" id="PF01408"/>
    </source>
</evidence>
<dbReference type="SUPFAM" id="SSF51735">
    <property type="entry name" value="NAD(P)-binding Rossmann-fold domains"/>
    <property type="match status" value="1"/>
</dbReference>
<evidence type="ECO:0000259" key="2">
    <source>
        <dbReference type="Pfam" id="PF02894"/>
    </source>
</evidence>
<dbReference type="Gene3D" id="3.40.50.720">
    <property type="entry name" value="NAD(P)-binding Rossmann-like Domain"/>
    <property type="match status" value="1"/>
</dbReference>
<keyword evidence="4" id="KW-1185">Reference proteome</keyword>
<dbReference type="InterPro" id="IPR000683">
    <property type="entry name" value="Gfo/Idh/MocA-like_OxRdtase_N"/>
</dbReference>
<feature type="domain" description="Gfo/Idh/MocA-like oxidoreductase N-terminal" evidence="1">
    <location>
        <begin position="2"/>
        <end position="60"/>
    </location>
</feature>
<dbReference type="Gene3D" id="3.30.360.10">
    <property type="entry name" value="Dihydrodipicolinate Reductase, domain 2"/>
    <property type="match status" value="1"/>
</dbReference>
<dbReference type="PANTHER" id="PTHR43377:SF1">
    <property type="entry name" value="BILIVERDIN REDUCTASE A"/>
    <property type="match status" value="1"/>
</dbReference>
<proteinExistence type="predicted"/>
<sequence length="291" mass="32134">MLASCRLDGALVCTPNHTHVAISKELLNGGVHVLCEKPISVDIASGQELIDCAKASGRHLIGHHRRFNRYVVAAKNALPSLGKIVAVSGLWTIYKPPEYFNPPLEWHRLDSAGPILINLIHEADLLQYWFGPIVRVFAEKAASQRGFAAEEGAAMTLRFATGIVGTFVLSDAVVSLHNFESGTGENPTIPQEGRDSYRIFGSESRLSFPDMTMWTYEGKRSWTERLAFQAIDVPDMKIPFELQIRHFVRVIKGEEAPCCSGRDGLRAVAVCEAVKRSILEGLPVDIPVDDR</sequence>
<dbReference type="InterPro" id="IPR051450">
    <property type="entry name" value="Gfo/Idh/MocA_Oxidoreductases"/>
</dbReference>
<dbReference type="InterPro" id="IPR036291">
    <property type="entry name" value="NAD(P)-bd_dom_sf"/>
</dbReference>
<protein>
    <submittedName>
        <fullName evidence="3">NAD(P)-binding protein</fullName>
    </submittedName>
</protein>
<dbReference type="Pfam" id="PF01408">
    <property type="entry name" value="GFO_IDH_MocA"/>
    <property type="match status" value="1"/>
</dbReference>
<dbReference type="EMBL" id="ML976673">
    <property type="protein sequence ID" value="KAF1974815.1"/>
    <property type="molecule type" value="Genomic_DNA"/>
</dbReference>
<dbReference type="GO" id="GO:0000166">
    <property type="term" value="F:nucleotide binding"/>
    <property type="evidence" value="ECO:0007669"/>
    <property type="project" value="InterPro"/>
</dbReference>
<organism evidence="3 4">
    <name type="scientific">Bimuria novae-zelandiae CBS 107.79</name>
    <dbReference type="NCBI Taxonomy" id="1447943"/>
    <lineage>
        <taxon>Eukaryota</taxon>
        <taxon>Fungi</taxon>
        <taxon>Dikarya</taxon>
        <taxon>Ascomycota</taxon>
        <taxon>Pezizomycotina</taxon>
        <taxon>Dothideomycetes</taxon>
        <taxon>Pleosporomycetidae</taxon>
        <taxon>Pleosporales</taxon>
        <taxon>Massarineae</taxon>
        <taxon>Didymosphaeriaceae</taxon>
        <taxon>Bimuria</taxon>
    </lineage>
</organism>
<feature type="domain" description="Gfo/Idh/MocA-like oxidoreductase C-terminal" evidence="2">
    <location>
        <begin position="80"/>
        <end position="285"/>
    </location>
</feature>
<dbReference type="Pfam" id="PF02894">
    <property type="entry name" value="GFO_IDH_MocA_C"/>
    <property type="match status" value="1"/>
</dbReference>